<dbReference type="EMBL" id="OAOQ01000003">
    <property type="protein sequence ID" value="SNX69052.1"/>
    <property type="molecule type" value="Genomic_DNA"/>
</dbReference>
<dbReference type="InterPro" id="IPR038666">
    <property type="entry name" value="SSP1_head-tail_sf"/>
</dbReference>
<evidence type="ECO:0000313" key="1">
    <source>
        <dbReference type="EMBL" id="SNX69052.1"/>
    </source>
</evidence>
<name>A0A285CNC7_9RHOB</name>
<keyword evidence="2" id="KW-1185">Reference proteome</keyword>
<organism evidence="1 2">
    <name type="scientific">Cereibacter ovatus</name>
    <dbReference type="NCBI Taxonomy" id="439529"/>
    <lineage>
        <taxon>Bacteria</taxon>
        <taxon>Pseudomonadati</taxon>
        <taxon>Pseudomonadota</taxon>
        <taxon>Alphaproteobacteria</taxon>
        <taxon>Rhodobacterales</taxon>
        <taxon>Paracoccaceae</taxon>
        <taxon>Cereibacter</taxon>
    </lineage>
</organism>
<dbReference type="InterPro" id="IPR008767">
    <property type="entry name" value="Phage_SPP1_head-tail_adaptor"/>
</dbReference>
<proteinExistence type="predicted"/>
<dbReference type="Proteomes" id="UP000219467">
    <property type="component" value="Unassembled WGS sequence"/>
</dbReference>
<accession>A0A285CNC7</accession>
<reference evidence="2" key="1">
    <citation type="submission" date="2017-08" db="EMBL/GenBank/DDBJ databases">
        <authorList>
            <person name="Varghese N."/>
            <person name="Submissions S."/>
        </authorList>
    </citation>
    <scope>NUCLEOTIDE SEQUENCE [LARGE SCALE GENOMIC DNA]</scope>
    <source>
        <strain evidence="2">JA234</strain>
    </source>
</reference>
<dbReference type="OrthoDB" id="7570189at2"/>
<dbReference type="RefSeq" id="WP_097029517.1">
    <property type="nucleotide sequence ID" value="NZ_OAOQ01000003.1"/>
</dbReference>
<dbReference type="AlphaFoldDB" id="A0A285CNC7"/>
<evidence type="ECO:0000313" key="2">
    <source>
        <dbReference type="Proteomes" id="UP000219467"/>
    </source>
</evidence>
<sequence length="111" mass="12106">MREMLNRRLLLEAPMRADDGAGGAVCDWALLGTLWARIEPGTGREVAGEEYPMGSVPLRITVRAAPIGSMARPEAGQRFREGPRCYAILAVTEKDVAGRYLSCFARDEVPA</sequence>
<dbReference type="Pfam" id="PF05521">
    <property type="entry name" value="Phage_HCP"/>
    <property type="match status" value="1"/>
</dbReference>
<dbReference type="Gene3D" id="2.40.10.270">
    <property type="entry name" value="Bacteriophage SPP1 head-tail adaptor protein"/>
    <property type="match status" value="1"/>
</dbReference>
<gene>
    <name evidence="1" type="ORF">SAMN05878503_10337</name>
</gene>
<protein>
    <submittedName>
        <fullName evidence="1">Head-tail adaptor</fullName>
    </submittedName>
</protein>